<dbReference type="Pfam" id="PF25790">
    <property type="entry name" value="BCD1"/>
    <property type="match status" value="1"/>
</dbReference>
<comment type="similarity">
    <text evidence="6">Belongs to the BCD1 family.</text>
</comment>
<evidence type="ECO:0000313" key="10">
    <source>
        <dbReference type="EMBL" id="ODV66895.1"/>
    </source>
</evidence>
<dbReference type="OrthoDB" id="272357at2759"/>
<evidence type="ECO:0000256" key="7">
    <source>
        <dbReference type="PROSITE-ProRule" id="PRU00453"/>
    </source>
</evidence>
<evidence type="ECO:0000256" key="1">
    <source>
        <dbReference type="ARBA" id="ARBA00022553"/>
    </source>
</evidence>
<evidence type="ECO:0000256" key="5">
    <source>
        <dbReference type="ARBA" id="ARBA00049598"/>
    </source>
</evidence>
<feature type="compositionally biased region" description="Basic and acidic residues" evidence="8">
    <location>
        <begin position="322"/>
        <end position="338"/>
    </location>
</feature>
<evidence type="ECO:0000256" key="3">
    <source>
        <dbReference type="ARBA" id="ARBA00022771"/>
    </source>
</evidence>
<evidence type="ECO:0000313" key="11">
    <source>
        <dbReference type="Proteomes" id="UP000095085"/>
    </source>
</evidence>
<keyword evidence="3 7" id="KW-0863">Zinc-finger</keyword>
<dbReference type="Gene3D" id="3.30.60.190">
    <property type="match status" value="1"/>
</dbReference>
<sequence length="338" mass="38097">MSGICSICQVNESKYTCPACGMKSCSLECVRRHKKQNECTGTVDQGKFILRKELSEDSIHINRDYNFLLNFGRDIQLGKSDVKTNAKNIFKRQYNPTNRNVKRFKQNEDADRRLARVNKAYSNSPQTTIKRNNTLIIQLPMGMSRSASNKSGYDKKLSTFTWTIEWVLVDKQGKEYSNFISYRLKETLPVRDAVPMNILNNIMKEKEDTIDKDSLCFYLDNVVNLAQPNKSIIKLDPSGSLADALANKIVLEYPKIFITLDSETWSEHVVGEAEAYGLKEDSSDSDSSDSDSSDSDSSNSDSSDSDSDSESGDSDSDQPEEESSKEPQAKKVIFDDDK</sequence>
<protein>
    <recommendedName>
        <fullName evidence="9">HIT-type domain-containing protein</fullName>
    </recommendedName>
</protein>
<reference evidence="11" key="1">
    <citation type="submission" date="2016-05" db="EMBL/GenBank/DDBJ databases">
        <title>Comparative genomics of biotechnologically important yeasts.</title>
        <authorList>
            <consortium name="DOE Joint Genome Institute"/>
            <person name="Riley R."/>
            <person name="Haridas S."/>
            <person name="Wolfe K.H."/>
            <person name="Lopes M.R."/>
            <person name="Hittinger C.T."/>
            <person name="Goker M."/>
            <person name="Salamov A."/>
            <person name="Wisecaver J."/>
            <person name="Long T.M."/>
            <person name="Aerts A.L."/>
            <person name="Barry K."/>
            <person name="Choi C."/>
            <person name="Clum A."/>
            <person name="Coughlan A.Y."/>
            <person name="Deshpande S."/>
            <person name="Douglass A.P."/>
            <person name="Hanson S.J."/>
            <person name="Klenk H.-P."/>
            <person name="Labutti K."/>
            <person name="Lapidus A."/>
            <person name="Lindquist E."/>
            <person name="Lipzen A."/>
            <person name="Meier-Kolthoff J.P."/>
            <person name="Ohm R.A."/>
            <person name="Otillar R.P."/>
            <person name="Pangilinan J."/>
            <person name="Peng Y."/>
            <person name="Rokas A."/>
            <person name="Rosa C.A."/>
            <person name="Scheuner C."/>
            <person name="Sibirny A.A."/>
            <person name="Slot J.C."/>
            <person name="Stielow J.B."/>
            <person name="Sun H."/>
            <person name="Kurtzman C.P."/>
            <person name="Blackwell M."/>
            <person name="Grigoriev I.V."/>
            <person name="Jeffries T.W."/>
        </authorList>
    </citation>
    <scope>NUCLEOTIDE SEQUENCE [LARGE SCALE GENOMIC DNA]</scope>
    <source>
        <strain evidence="11">NRRL Y-1933</strain>
    </source>
</reference>
<dbReference type="GO" id="GO:0070761">
    <property type="term" value="C:pre-snoRNP complex"/>
    <property type="evidence" value="ECO:0007669"/>
    <property type="project" value="TreeGrafter"/>
</dbReference>
<dbReference type="STRING" id="984485.A0A1E4RIH0"/>
<evidence type="ECO:0000256" key="6">
    <source>
        <dbReference type="ARBA" id="ARBA00049654"/>
    </source>
</evidence>
<dbReference type="InterPro" id="IPR051639">
    <property type="entry name" value="BCD1"/>
</dbReference>
<dbReference type="EMBL" id="KV454541">
    <property type="protein sequence ID" value="ODV66895.1"/>
    <property type="molecule type" value="Genomic_DNA"/>
</dbReference>
<dbReference type="PANTHER" id="PTHR13483">
    <property type="entry name" value="BOX C_D SNORNA PROTEIN 1-RELATED"/>
    <property type="match status" value="1"/>
</dbReference>
<dbReference type="Pfam" id="PF04438">
    <property type="entry name" value="zf-HIT"/>
    <property type="match status" value="1"/>
</dbReference>
<dbReference type="PROSITE" id="PS51083">
    <property type="entry name" value="ZF_HIT"/>
    <property type="match status" value="1"/>
</dbReference>
<proteinExistence type="inferred from homology"/>
<organism evidence="10 11">
    <name type="scientific">Hyphopichia burtonii NRRL Y-1933</name>
    <dbReference type="NCBI Taxonomy" id="984485"/>
    <lineage>
        <taxon>Eukaryota</taxon>
        <taxon>Fungi</taxon>
        <taxon>Dikarya</taxon>
        <taxon>Ascomycota</taxon>
        <taxon>Saccharomycotina</taxon>
        <taxon>Pichiomycetes</taxon>
        <taxon>Debaryomycetaceae</taxon>
        <taxon>Hyphopichia</taxon>
    </lineage>
</organism>
<feature type="region of interest" description="Disordered" evidence="8">
    <location>
        <begin position="276"/>
        <end position="338"/>
    </location>
</feature>
<dbReference type="GeneID" id="30995809"/>
<feature type="compositionally biased region" description="Acidic residues" evidence="8">
    <location>
        <begin position="303"/>
        <end position="321"/>
    </location>
</feature>
<name>A0A1E4RIH0_9ASCO</name>
<dbReference type="RefSeq" id="XP_020075962.1">
    <property type="nucleotide sequence ID" value="XM_020221260.1"/>
</dbReference>
<evidence type="ECO:0000259" key="9">
    <source>
        <dbReference type="PROSITE" id="PS51083"/>
    </source>
</evidence>
<dbReference type="InterPro" id="IPR057721">
    <property type="entry name" value="BCD1_alpha/beta"/>
</dbReference>
<dbReference type="GO" id="GO:0000463">
    <property type="term" value="P:maturation of LSU-rRNA from tricistronic rRNA transcript (SSU-rRNA, 5.8S rRNA, LSU-rRNA)"/>
    <property type="evidence" value="ECO:0007669"/>
    <property type="project" value="TreeGrafter"/>
</dbReference>
<dbReference type="SUPFAM" id="SSF144232">
    <property type="entry name" value="HIT/MYND zinc finger-like"/>
    <property type="match status" value="1"/>
</dbReference>
<evidence type="ECO:0000256" key="2">
    <source>
        <dbReference type="ARBA" id="ARBA00022723"/>
    </source>
</evidence>
<accession>A0A1E4RIH0</accession>
<dbReference type="GO" id="GO:0048254">
    <property type="term" value="P:snoRNA localization"/>
    <property type="evidence" value="ECO:0007669"/>
    <property type="project" value="TreeGrafter"/>
</dbReference>
<keyword evidence="11" id="KW-1185">Reference proteome</keyword>
<dbReference type="Proteomes" id="UP000095085">
    <property type="component" value="Unassembled WGS sequence"/>
</dbReference>
<evidence type="ECO:0000256" key="4">
    <source>
        <dbReference type="ARBA" id="ARBA00022833"/>
    </source>
</evidence>
<dbReference type="InterPro" id="IPR007529">
    <property type="entry name" value="Znf_HIT"/>
</dbReference>
<dbReference type="GO" id="GO:0008270">
    <property type="term" value="F:zinc ion binding"/>
    <property type="evidence" value="ECO:0007669"/>
    <property type="project" value="UniProtKB-UniRule"/>
</dbReference>
<dbReference type="GO" id="GO:0000492">
    <property type="term" value="P:box C/D snoRNP assembly"/>
    <property type="evidence" value="ECO:0007669"/>
    <property type="project" value="TreeGrafter"/>
</dbReference>
<keyword evidence="1" id="KW-0597">Phosphoprotein</keyword>
<dbReference type="GO" id="GO:0005634">
    <property type="term" value="C:nucleus"/>
    <property type="evidence" value="ECO:0007669"/>
    <property type="project" value="TreeGrafter"/>
</dbReference>
<feature type="domain" description="HIT-type" evidence="9">
    <location>
        <begin position="5"/>
        <end position="39"/>
    </location>
</feature>
<dbReference type="AlphaFoldDB" id="A0A1E4RIH0"/>
<dbReference type="PANTHER" id="PTHR13483:SF3">
    <property type="entry name" value="BOX C_D SNORNA PROTEIN 1"/>
    <property type="match status" value="1"/>
</dbReference>
<keyword evidence="4" id="KW-0862">Zinc</keyword>
<keyword evidence="2" id="KW-0479">Metal-binding</keyword>
<feature type="compositionally biased region" description="Acidic residues" evidence="8">
    <location>
        <begin position="283"/>
        <end position="294"/>
    </location>
</feature>
<evidence type="ECO:0000256" key="8">
    <source>
        <dbReference type="SAM" id="MobiDB-lite"/>
    </source>
</evidence>
<comment type="function">
    <text evidence="5">Required for box C/D snoRNAs accumulation involved in snoRNA processing, snoRNA transport to the nucleolus and ribosome biogenesis.</text>
</comment>
<gene>
    <name evidence="10" type="ORF">HYPBUDRAFT_152906</name>
</gene>
<dbReference type="CDD" id="cd23023">
    <property type="entry name" value="zf-HIT_BCD1"/>
    <property type="match status" value="1"/>
</dbReference>